<dbReference type="PANTHER" id="PTHR47763:SF1">
    <property type="entry name" value="DUF659 DOMAIN-CONTAINING PROTEIN"/>
    <property type="match status" value="1"/>
</dbReference>
<dbReference type="EMBL" id="JABELV010000021">
    <property type="protein sequence ID" value="KAG7563037.1"/>
    <property type="molecule type" value="Genomic_DNA"/>
</dbReference>
<dbReference type="InterPro" id="IPR002035">
    <property type="entry name" value="VWF_A"/>
</dbReference>
<comment type="subcellular location">
    <subcellularLocation>
        <location evidence="1">Secreted</location>
    </subcellularLocation>
</comment>
<reference evidence="6" key="1">
    <citation type="submission" date="2020-04" db="EMBL/GenBank/DDBJ databases">
        <title>Analysis of mating type loci in Filobasidium floriforme.</title>
        <authorList>
            <person name="Nowrousian M."/>
        </authorList>
    </citation>
    <scope>NUCLEOTIDE SEQUENCE</scope>
    <source>
        <strain evidence="6">CBS 6242</strain>
    </source>
</reference>
<comment type="caution">
    <text evidence="6">The sequence shown here is derived from an EMBL/GenBank/DDBJ whole genome shotgun (WGS) entry which is preliminary data.</text>
</comment>
<proteinExistence type="predicted"/>
<sequence>MWDGMDEDGETAPRYQLPPSPKTAWREKTLVELSRVPTHETETEQADRLQEIDWIKGGMTQVELNVQKSYRKAERYGVGKPSRISVDGGLPHGDEGWSVIEDGTPGRKMIDLVFIQDATGSMGSYIASATRNIETICNTIVAHEKMESEDDLRVGIVAYRDHPGQDNSYVTKTLPFTSNTTELHHFLDNLRAGGGGDGPEAVIAGMAVALGDLQWRRNAAKMIVIITDAPPHGIGERGDGFPQGEPGGWDGLVLARNMAARGISCFIVACESNLSHYDRAVEYYQAIATITSGLMLPLMSADLLTNAIIGSVLENMEMEQLIKEVGEEIYSRMAGKTDEESIDSMARELQNALSMQGRVTKKIQIANIYNETPAYLENVKTWVNAENAQVGKEHIRKFLGNRFTDEYDKYKGRHGRGYGGYSRDWAPPLPRRKKSATMSPASPPAVRKIVDGRAKFVPSGMDDDDDSDSLTSDSGSDEDGMKPKAGEISATFKPYDGGAKRLSTGGGLLSSLPTDMKSKTTFTGLRESGSKPARMVDSDADSDDDLPSKRANDTPADDGEAKPDTLAFTNDAISLEQAKRIAVQSIWRMRK</sequence>
<name>A0A8K0JQI9_9TREE</name>
<keyword evidence="3" id="KW-0732">Signal</keyword>
<dbReference type="SMART" id="SM00327">
    <property type="entry name" value="VWA"/>
    <property type="match status" value="1"/>
</dbReference>
<evidence type="ECO:0000259" key="5">
    <source>
        <dbReference type="PROSITE" id="PS50234"/>
    </source>
</evidence>
<dbReference type="InterPro" id="IPR056861">
    <property type="entry name" value="HMCN1-like_VWA"/>
</dbReference>
<dbReference type="PROSITE" id="PS50234">
    <property type="entry name" value="VWFA"/>
    <property type="match status" value="1"/>
</dbReference>
<dbReference type="InterPro" id="IPR052969">
    <property type="entry name" value="Thr-specific_kinase-like"/>
</dbReference>
<evidence type="ECO:0000313" key="6">
    <source>
        <dbReference type="EMBL" id="KAG7563037.1"/>
    </source>
</evidence>
<evidence type="ECO:0000256" key="4">
    <source>
        <dbReference type="SAM" id="MobiDB-lite"/>
    </source>
</evidence>
<dbReference type="Pfam" id="PF25106">
    <property type="entry name" value="VWA_4"/>
    <property type="match status" value="1"/>
</dbReference>
<feature type="region of interest" description="Disordered" evidence="4">
    <location>
        <begin position="1"/>
        <end position="23"/>
    </location>
</feature>
<dbReference type="GO" id="GO:0005737">
    <property type="term" value="C:cytoplasm"/>
    <property type="evidence" value="ECO:0007669"/>
    <property type="project" value="TreeGrafter"/>
</dbReference>
<dbReference type="Proteomes" id="UP000812966">
    <property type="component" value="Unassembled WGS sequence"/>
</dbReference>
<dbReference type="AlphaFoldDB" id="A0A8K0JQI9"/>
<accession>A0A8K0JQI9</accession>
<keyword evidence="2" id="KW-0964">Secreted</keyword>
<dbReference type="PANTHER" id="PTHR47763">
    <property type="entry name" value="ALPHA-PROTEIN KINASE VWKA"/>
    <property type="match status" value="1"/>
</dbReference>
<feature type="domain" description="VWFA" evidence="5">
    <location>
        <begin position="111"/>
        <end position="329"/>
    </location>
</feature>
<evidence type="ECO:0000256" key="1">
    <source>
        <dbReference type="ARBA" id="ARBA00004613"/>
    </source>
</evidence>
<keyword evidence="7" id="KW-1185">Reference proteome</keyword>
<dbReference type="SUPFAM" id="SSF53300">
    <property type="entry name" value="vWA-like"/>
    <property type="match status" value="1"/>
</dbReference>
<evidence type="ECO:0000313" key="7">
    <source>
        <dbReference type="Proteomes" id="UP000812966"/>
    </source>
</evidence>
<dbReference type="InterPro" id="IPR036465">
    <property type="entry name" value="vWFA_dom_sf"/>
</dbReference>
<dbReference type="OrthoDB" id="301415at2759"/>
<feature type="compositionally biased region" description="Acidic residues" evidence="4">
    <location>
        <begin position="1"/>
        <end position="10"/>
    </location>
</feature>
<dbReference type="GO" id="GO:0004674">
    <property type="term" value="F:protein serine/threonine kinase activity"/>
    <property type="evidence" value="ECO:0007669"/>
    <property type="project" value="TreeGrafter"/>
</dbReference>
<protein>
    <recommendedName>
        <fullName evidence="5">VWFA domain-containing protein</fullName>
    </recommendedName>
</protein>
<evidence type="ECO:0000256" key="2">
    <source>
        <dbReference type="ARBA" id="ARBA00022525"/>
    </source>
</evidence>
<dbReference type="CDD" id="cd00198">
    <property type="entry name" value="vWFA"/>
    <property type="match status" value="1"/>
</dbReference>
<gene>
    <name evidence="6" type="ORF">FFLO_01469</name>
</gene>
<dbReference type="Gene3D" id="3.40.50.410">
    <property type="entry name" value="von Willebrand factor, type A domain"/>
    <property type="match status" value="1"/>
</dbReference>
<organism evidence="6 7">
    <name type="scientific">Filobasidium floriforme</name>
    <dbReference type="NCBI Taxonomy" id="5210"/>
    <lineage>
        <taxon>Eukaryota</taxon>
        <taxon>Fungi</taxon>
        <taxon>Dikarya</taxon>
        <taxon>Basidiomycota</taxon>
        <taxon>Agaricomycotina</taxon>
        <taxon>Tremellomycetes</taxon>
        <taxon>Filobasidiales</taxon>
        <taxon>Filobasidiaceae</taxon>
        <taxon>Filobasidium</taxon>
    </lineage>
</organism>
<evidence type="ECO:0000256" key="3">
    <source>
        <dbReference type="ARBA" id="ARBA00022729"/>
    </source>
</evidence>
<feature type="region of interest" description="Disordered" evidence="4">
    <location>
        <begin position="418"/>
        <end position="564"/>
    </location>
</feature>